<keyword evidence="2" id="KW-0812">Transmembrane</keyword>
<evidence type="ECO:0000256" key="1">
    <source>
        <dbReference type="SAM" id="MobiDB-lite"/>
    </source>
</evidence>
<reference evidence="4" key="1">
    <citation type="journal article" date="2020" name="bioRxiv">
        <title>Comparative genomics of Chlamydomonas.</title>
        <authorList>
            <person name="Craig R.J."/>
            <person name="Hasan A.R."/>
            <person name="Ness R.W."/>
            <person name="Keightley P.D."/>
        </authorList>
    </citation>
    <scope>NUCLEOTIDE SEQUENCE</scope>
    <source>
        <strain evidence="4">CCAP 11/70</strain>
    </source>
</reference>
<keyword evidence="2" id="KW-1133">Transmembrane helix</keyword>
<feature type="compositionally biased region" description="Polar residues" evidence="1">
    <location>
        <begin position="1"/>
        <end position="16"/>
    </location>
</feature>
<feature type="transmembrane region" description="Helical" evidence="2">
    <location>
        <begin position="81"/>
        <end position="105"/>
    </location>
</feature>
<evidence type="ECO:0000256" key="2">
    <source>
        <dbReference type="SAM" id="Phobius"/>
    </source>
</evidence>
<dbReference type="PROSITE" id="PS50222">
    <property type="entry name" value="EF_HAND_2"/>
    <property type="match status" value="1"/>
</dbReference>
<protein>
    <recommendedName>
        <fullName evidence="3">EF-hand domain-containing protein</fullName>
    </recommendedName>
</protein>
<dbReference type="OrthoDB" id="528204at2759"/>
<feature type="region of interest" description="Disordered" evidence="1">
    <location>
        <begin position="1"/>
        <end position="24"/>
    </location>
</feature>
<dbReference type="GO" id="GO:0005509">
    <property type="term" value="F:calcium ion binding"/>
    <property type="evidence" value="ECO:0007669"/>
    <property type="project" value="InterPro"/>
</dbReference>
<dbReference type="AlphaFoldDB" id="A0A835YJX0"/>
<evidence type="ECO:0000259" key="3">
    <source>
        <dbReference type="PROSITE" id="PS50222"/>
    </source>
</evidence>
<dbReference type="InterPro" id="IPR018247">
    <property type="entry name" value="EF_Hand_1_Ca_BS"/>
</dbReference>
<keyword evidence="2" id="KW-0472">Membrane</keyword>
<name>A0A835YJX0_9CHLO</name>
<dbReference type="InterPro" id="IPR002048">
    <property type="entry name" value="EF_hand_dom"/>
</dbReference>
<dbReference type="EMBL" id="JAEHOE010000005">
    <property type="protein sequence ID" value="KAG2499940.1"/>
    <property type="molecule type" value="Genomic_DNA"/>
</dbReference>
<keyword evidence="5" id="KW-1185">Reference proteome</keyword>
<proteinExistence type="predicted"/>
<dbReference type="Proteomes" id="UP000612055">
    <property type="component" value="Unassembled WGS sequence"/>
</dbReference>
<sequence>MAECKSSSRASSQHECSASKEAKLSKHDSHGALDLAGLSPAVRAKLMEFDKDGNGALDAEEIEAIVNSLAKEKFRGRYVQFGFLALFLTVIALLGCTAGIMWAVILAAKDTKVVNGVLINRKTGTPVQVLGHDITTGANGLLTQRRGGAAITTGSQFTELKLSSSMSREQLASLTRVRFKSSTGAEVGLRVTGFAVKASSDNSPPVLHLSTPTGMVVVRGEELAPGSAHTALVDAEESGTTWPEMIGIFAA</sequence>
<gene>
    <name evidence="4" type="ORF">HYH03_002227</name>
</gene>
<accession>A0A835YJX0</accession>
<feature type="domain" description="EF-hand" evidence="3">
    <location>
        <begin position="37"/>
        <end position="72"/>
    </location>
</feature>
<evidence type="ECO:0000313" key="4">
    <source>
        <dbReference type="EMBL" id="KAG2499940.1"/>
    </source>
</evidence>
<organism evidence="4 5">
    <name type="scientific">Edaphochlamys debaryana</name>
    <dbReference type="NCBI Taxonomy" id="47281"/>
    <lineage>
        <taxon>Eukaryota</taxon>
        <taxon>Viridiplantae</taxon>
        <taxon>Chlorophyta</taxon>
        <taxon>core chlorophytes</taxon>
        <taxon>Chlorophyceae</taxon>
        <taxon>CS clade</taxon>
        <taxon>Chlamydomonadales</taxon>
        <taxon>Chlamydomonadales incertae sedis</taxon>
        <taxon>Edaphochlamys</taxon>
    </lineage>
</organism>
<dbReference type="PROSITE" id="PS00018">
    <property type="entry name" value="EF_HAND_1"/>
    <property type="match status" value="1"/>
</dbReference>
<evidence type="ECO:0000313" key="5">
    <source>
        <dbReference type="Proteomes" id="UP000612055"/>
    </source>
</evidence>
<comment type="caution">
    <text evidence="4">The sequence shown here is derived from an EMBL/GenBank/DDBJ whole genome shotgun (WGS) entry which is preliminary data.</text>
</comment>